<protein>
    <submittedName>
        <fullName evidence="3">Uncharacterized protein</fullName>
    </submittedName>
</protein>
<reference evidence="3" key="1">
    <citation type="submission" date="2021-02" db="EMBL/GenBank/DDBJ databases">
        <authorList>
            <person name="Nowell W R."/>
        </authorList>
    </citation>
    <scope>NUCLEOTIDE SEQUENCE</scope>
</reference>
<evidence type="ECO:0000313" key="4">
    <source>
        <dbReference type="EMBL" id="CAF4893399.1"/>
    </source>
</evidence>
<feature type="region of interest" description="Disordered" evidence="1">
    <location>
        <begin position="1"/>
        <end position="69"/>
    </location>
</feature>
<evidence type="ECO:0000256" key="1">
    <source>
        <dbReference type="SAM" id="MobiDB-lite"/>
    </source>
</evidence>
<evidence type="ECO:0000313" key="3">
    <source>
        <dbReference type="EMBL" id="CAF1929094.1"/>
    </source>
</evidence>
<dbReference type="EMBL" id="CAJNOV010001444">
    <property type="protein sequence ID" value="CAF1062115.1"/>
    <property type="molecule type" value="Genomic_DNA"/>
</dbReference>
<name>A0A816KZE8_9BILA</name>
<gene>
    <name evidence="4" type="ORF">BYL167_LOCUS51857</name>
    <name evidence="2" type="ORF">CJN711_LOCUS5284</name>
    <name evidence="3" type="ORF">MBJ925_LOCUS3846</name>
    <name evidence="5" type="ORF">SMN809_LOCUS59195</name>
</gene>
<comment type="caution">
    <text evidence="3">The sequence shown here is derived from an EMBL/GenBank/DDBJ whole genome shotgun (WGS) entry which is preliminary data.</text>
</comment>
<evidence type="ECO:0000313" key="5">
    <source>
        <dbReference type="EMBL" id="CAF5050946.1"/>
    </source>
</evidence>
<accession>A0A816KZE8</accession>
<dbReference type="EMBL" id="CAJOBI010225036">
    <property type="protein sequence ID" value="CAF5050946.1"/>
    <property type="molecule type" value="Genomic_DNA"/>
</dbReference>
<feature type="non-terminal residue" evidence="3">
    <location>
        <position position="69"/>
    </location>
</feature>
<dbReference type="Proteomes" id="UP000676336">
    <property type="component" value="Unassembled WGS sequence"/>
</dbReference>
<proteinExistence type="predicted"/>
<evidence type="ECO:0000313" key="6">
    <source>
        <dbReference type="Proteomes" id="UP000663824"/>
    </source>
</evidence>
<evidence type="ECO:0000313" key="2">
    <source>
        <dbReference type="EMBL" id="CAF1062115.1"/>
    </source>
</evidence>
<organism evidence="3 6">
    <name type="scientific">Rotaria magnacalcarata</name>
    <dbReference type="NCBI Taxonomy" id="392030"/>
    <lineage>
        <taxon>Eukaryota</taxon>
        <taxon>Metazoa</taxon>
        <taxon>Spiralia</taxon>
        <taxon>Gnathifera</taxon>
        <taxon>Rotifera</taxon>
        <taxon>Eurotatoria</taxon>
        <taxon>Bdelloidea</taxon>
        <taxon>Philodinida</taxon>
        <taxon>Philodinidae</taxon>
        <taxon>Rotaria</taxon>
    </lineage>
</organism>
<feature type="compositionally biased region" description="Low complexity" evidence="1">
    <location>
        <begin position="44"/>
        <end position="53"/>
    </location>
</feature>
<dbReference type="Proteomes" id="UP000681967">
    <property type="component" value="Unassembled WGS sequence"/>
</dbReference>
<dbReference type="Proteomes" id="UP000663824">
    <property type="component" value="Unassembled WGS sequence"/>
</dbReference>
<dbReference type="AlphaFoldDB" id="A0A816KZE8"/>
<dbReference type="EMBL" id="CAJNRE010000595">
    <property type="protein sequence ID" value="CAF1929094.1"/>
    <property type="molecule type" value="Genomic_DNA"/>
</dbReference>
<dbReference type="EMBL" id="CAJOBH010165436">
    <property type="protein sequence ID" value="CAF4893399.1"/>
    <property type="molecule type" value="Genomic_DNA"/>
</dbReference>
<sequence length="69" mass="8022">ITDRRPITEQGVVESLATSEPQKDEPQYEENYESDQHALEYRTTAEVTETEFTTQDDEKPFEESVTPQQ</sequence>
<dbReference type="Proteomes" id="UP000663855">
    <property type="component" value="Unassembled WGS sequence"/>
</dbReference>
<feature type="non-terminal residue" evidence="3">
    <location>
        <position position="1"/>
    </location>
</feature>